<protein>
    <submittedName>
        <fullName evidence="2">DUF1801 domain-containing protein</fullName>
    </submittedName>
</protein>
<reference evidence="2 3" key="1">
    <citation type="submission" date="2020-08" db="EMBL/GenBank/DDBJ databases">
        <title>Genome sequence of Erysipelothrix inopinata DSM 15511T.</title>
        <authorList>
            <person name="Hyun D.-W."/>
            <person name="Bae J.-W."/>
        </authorList>
    </citation>
    <scope>NUCLEOTIDE SEQUENCE [LARGE SCALE GENOMIC DNA]</scope>
    <source>
        <strain evidence="2 3">DSM 15511</strain>
    </source>
</reference>
<gene>
    <name evidence="2" type="ORF">H9L01_02130</name>
</gene>
<name>A0A7G9S011_9FIRM</name>
<dbReference type="EMBL" id="CP060715">
    <property type="protein sequence ID" value="QNN61186.1"/>
    <property type="molecule type" value="Genomic_DNA"/>
</dbReference>
<organism evidence="2 3">
    <name type="scientific">Erysipelothrix inopinata</name>
    <dbReference type="NCBI Taxonomy" id="225084"/>
    <lineage>
        <taxon>Bacteria</taxon>
        <taxon>Bacillati</taxon>
        <taxon>Bacillota</taxon>
        <taxon>Erysipelotrichia</taxon>
        <taxon>Erysipelotrichales</taxon>
        <taxon>Erysipelotrichaceae</taxon>
        <taxon>Erysipelothrix</taxon>
    </lineage>
</organism>
<evidence type="ECO:0000313" key="3">
    <source>
        <dbReference type="Proteomes" id="UP000515928"/>
    </source>
</evidence>
<sequence>MEITQHNIDGYLDTVEDKRKDDIMQLLALGESCTGKKPKLWGNIIGFGSLHYKYPTGTEGNMPLFGFANRKQALTLYISDELESYPRLDSLGKYKIGKSCLYLKNLNDVDREELKLMIMWGIDTILTRDDITNNEKE</sequence>
<dbReference type="Proteomes" id="UP000515928">
    <property type="component" value="Chromosome"/>
</dbReference>
<dbReference type="Gene3D" id="3.90.1150.200">
    <property type="match status" value="1"/>
</dbReference>
<proteinExistence type="predicted"/>
<dbReference type="Pfam" id="PF08818">
    <property type="entry name" value="DUF1801"/>
    <property type="match status" value="1"/>
</dbReference>
<evidence type="ECO:0000259" key="1">
    <source>
        <dbReference type="Pfam" id="PF08818"/>
    </source>
</evidence>
<keyword evidence="3" id="KW-1185">Reference proteome</keyword>
<evidence type="ECO:0000313" key="2">
    <source>
        <dbReference type="EMBL" id="QNN61186.1"/>
    </source>
</evidence>
<accession>A0A7G9S011</accession>
<dbReference type="KEGG" id="eio:H9L01_02130"/>
<dbReference type="AlphaFoldDB" id="A0A7G9S011"/>
<dbReference type="InterPro" id="IPR014922">
    <property type="entry name" value="YdhG-like"/>
</dbReference>
<feature type="domain" description="YdhG-like" evidence="1">
    <location>
        <begin position="43"/>
        <end position="118"/>
    </location>
</feature>
<dbReference type="RefSeq" id="WP_187534387.1">
    <property type="nucleotide sequence ID" value="NZ_CBCSHU010000001.1"/>
</dbReference>